<dbReference type="OrthoDB" id="3980933at2759"/>
<dbReference type="InterPro" id="IPR035303">
    <property type="entry name" value="DUF5364"/>
</dbReference>
<keyword evidence="3" id="KW-1185">Reference proteome</keyword>
<evidence type="ECO:0000313" key="2">
    <source>
        <dbReference type="EMBL" id="ODV70961.1"/>
    </source>
</evidence>
<dbReference type="Pfam" id="PF17322">
    <property type="entry name" value="DUF5364"/>
    <property type="match status" value="1"/>
</dbReference>
<feature type="region of interest" description="Disordered" evidence="1">
    <location>
        <begin position="127"/>
        <end position="181"/>
    </location>
</feature>
<feature type="region of interest" description="Disordered" evidence="1">
    <location>
        <begin position="1"/>
        <end position="71"/>
    </location>
</feature>
<dbReference type="EMBL" id="KV453947">
    <property type="protein sequence ID" value="ODV70961.1"/>
    <property type="molecule type" value="Genomic_DNA"/>
</dbReference>
<evidence type="ECO:0000313" key="3">
    <source>
        <dbReference type="Proteomes" id="UP000094389"/>
    </source>
</evidence>
<dbReference type="OMA" id="PSNIWRY"/>
<accession>A0A1E4RUS6</accession>
<sequence>MDYNLKQENRKKFQDKQRLKRHHKKDYSKVVKPSAEEAEAGITNDAEPKFDDEGNEIEDPEGKPAVGNSWRYKEELTVAGLDDESSELIKQIDFKKLSSRGIDLGTPKKDRLAGMTDDQLLHFRFNTKKTTTRAETKSTMSPQLHTSSTPQHRAQPQPRPNNHTKTPANLQGDQSFLDDLI</sequence>
<dbReference type="GeneID" id="30988276"/>
<dbReference type="Proteomes" id="UP000094389">
    <property type="component" value="Unassembled WGS sequence"/>
</dbReference>
<name>A0A1E4RUS6_CYBJN</name>
<proteinExistence type="predicted"/>
<protein>
    <submittedName>
        <fullName evidence="2">Uncharacterized protein</fullName>
    </submittedName>
</protein>
<reference evidence="2 3" key="1">
    <citation type="journal article" date="2016" name="Proc. Natl. Acad. Sci. U.S.A.">
        <title>Comparative genomics of biotechnologically important yeasts.</title>
        <authorList>
            <person name="Riley R."/>
            <person name="Haridas S."/>
            <person name="Wolfe K.H."/>
            <person name="Lopes M.R."/>
            <person name="Hittinger C.T."/>
            <person name="Goeker M."/>
            <person name="Salamov A.A."/>
            <person name="Wisecaver J.H."/>
            <person name="Long T.M."/>
            <person name="Calvey C.H."/>
            <person name="Aerts A.L."/>
            <person name="Barry K.W."/>
            <person name="Choi C."/>
            <person name="Clum A."/>
            <person name="Coughlan A.Y."/>
            <person name="Deshpande S."/>
            <person name="Douglass A.P."/>
            <person name="Hanson S.J."/>
            <person name="Klenk H.-P."/>
            <person name="LaButti K.M."/>
            <person name="Lapidus A."/>
            <person name="Lindquist E.A."/>
            <person name="Lipzen A.M."/>
            <person name="Meier-Kolthoff J.P."/>
            <person name="Ohm R.A."/>
            <person name="Otillar R.P."/>
            <person name="Pangilinan J.L."/>
            <person name="Peng Y."/>
            <person name="Rokas A."/>
            <person name="Rosa C.A."/>
            <person name="Scheuner C."/>
            <person name="Sibirny A.A."/>
            <person name="Slot J.C."/>
            <person name="Stielow J.B."/>
            <person name="Sun H."/>
            <person name="Kurtzman C.P."/>
            <person name="Blackwell M."/>
            <person name="Grigoriev I.V."/>
            <person name="Jeffries T.W."/>
        </authorList>
    </citation>
    <scope>NUCLEOTIDE SEQUENCE [LARGE SCALE GENOMIC DNA]</scope>
    <source>
        <strain evidence="3">ATCC 18201 / CBS 1600 / BCRC 20928 / JCM 3617 / NBRC 0987 / NRRL Y-1542</strain>
    </source>
</reference>
<gene>
    <name evidence="2" type="ORF">CYBJADRAFT_164804</name>
</gene>
<dbReference type="RefSeq" id="XP_020068000.1">
    <property type="nucleotide sequence ID" value="XM_020213880.1"/>
</dbReference>
<dbReference type="AlphaFoldDB" id="A0A1E4RUS6"/>
<evidence type="ECO:0000256" key="1">
    <source>
        <dbReference type="SAM" id="MobiDB-lite"/>
    </source>
</evidence>
<feature type="compositionally biased region" description="Basic and acidic residues" evidence="1">
    <location>
        <begin position="1"/>
        <end position="17"/>
    </location>
</feature>
<feature type="compositionally biased region" description="Polar residues" evidence="1">
    <location>
        <begin position="137"/>
        <end position="174"/>
    </location>
</feature>
<organism evidence="2 3">
    <name type="scientific">Cyberlindnera jadinii (strain ATCC 18201 / CBS 1600 / BCRC 20928 / JCM 3617 / NBRC 0987 / NRRL Y-1542)</name>
    <name type="common">Torula yeast</name>
    <name type="synonym">Candida utilis</name>
    <dbReference type="NCBI Taxonomy" id="983966"/>
    <lineage>
        <taxon>Eukaryota</taxon>
        <taxon>Fungi</taxon>
        <taxon>Dikarya</taxon>
        <taxon>Ascomycota</taxon>
        <taxon>Saccharomycotina</taxon>
        <taxon>Saccharomycetes</taxon>
        <taxon>Phaffomycetales</taxon>
        <taxon>Phaffomycetaceae</taxon>
        <taxon>Cyberlindnera</taxon>
    </lineage>
</organism>